<organism evidence="3 4">
    <name type="scientific">Novacetimonas hansenii ATCC 23769</name>
    <dbReference type="NCBI Taxonomy" id="714995"/>
    <lineage>
        <taxon>Bacteria</taxon>
        <taxon>Pseudomonadati</taxon>
        <taxon>Pseudomonadota</taxon>
        <taxon>Alphaproteobacteria</taxon>
        <taxon>Acetobacterales</taxon>
        <taxon>Acetobacteraceae</taxon>
        <taxon>Novacetimonas</taxon>
    </lineage>
</organism>
<dbReference type="Proteomes" id="UP000006468">
    <property type="component" value="Chromosome"/>
</dbReference>
<dbReference type="InterPro" id="IPR025668">
    <property type="entry name" value="Tnp_DDE_dom"/>
</dbReference>
<gene>
    <name evidence="3" type="ORF">GXY_08559</name>
</gene>
<dbReference type="NCBIfam" id="NF033580">
    <property type="entry name" value="transpos_IS5_3"/>
    <property type="match status" value="1"/>
</dbReference>
<feature type="compositionally biased region" description="Basic and acidic residues" evidence="1">
    <location>
        <begin position="19"/>
        <end position="35"/>
    </location>
</feature>
<protein>
    <submittedName>
        <fullName evidence="3">Transposase</fullName>
    </submittedName>
</protein>
<evidence type="ECO:0000313" key="4">
    <source>
        <dbReference type="Proteomes" id="UP000006468"/>
    </source>
</evidence>
<accession>D5QEZ6</accession>
<dbReference type="RefSeq" id="WP_003619531.1">
    <property type="nucleotide sequence ID" value="NZ_CM000920.1"/>
</dbReference>
<name>D5QEZ6_NOVHA</name>
<dbReference type="PANTHER" id="PTHR30007:SF1">
    <property type="entry name" value="BLR1914 PROTEIN"/>
    <property type="match status" value="1"/>
</dbReference>
<proteinExistence type="predicted"/>
<feature type="domain" description="Transposase DDE" evidence="2">
    <location>
        <begin position="86"/>
        <end position="169"/>
    </location>
</feature>
<evidence type="ECO:0000313" key="3">
    <source>
        <dbReference type="EMBL" id="EFG84348.1"/>
    </source>
</evidence>
<evidence type="ECO:0000259" key="2">
    <source>
        <dbReference type="Pfam" id="PF13586"/>
    </source>
</evidence>
<dbReference type="AlphaFoldDB" id="D5QEZ6"/>
<dbReference type="PANTHER" id="PTHR30007">
    <property type="entry name" value="PHP DOMAIN PROTEIN"/>
    <property type="match status" value="1"/>
</dbReference>
<dbReference type="EMBL" id="ADTV01000032">
    <property type="protein sequence ID" value="EFG84348.1"/>
    <property type="molecule type" value="Genomic_DNA"/>
</dbReference>
<feature type="compositionally biased region" description="Polar residues" evidence="1">
    <location>
        <begin position="1"/>
        <end position="11"/>
    </location>
</feature>
<sequence>MIDSTIVQSQPRGWRKRETHKEGFGRSRTHKEGFGRSRGGFTSKIHARADGQGRPLGFELTGGEVSDYTGADALLSLPVATPHGLLADKGYDSDRIRENLLFRGILPVIPPRSNRTQGIPCDFRRYRDRNRIERMFNRLKQFRRIVTRYDKTRKSFLAFLNLAAVKLWLPSFVNRT</sequence>
<feature type="region of interest" description="Disordered" evidence="1">
    <location>
        <begin position="1"/>
        <end position="55"/>
    </location>
</feature>
<evidence type="ECO:0000256" key="1">
    <source>
        <dbReference type="SAM" id="MobiDB-lite"/>
    </source>
</evidence>
<reference evidence="3 4" key="1">
    <citation type="journal article" date="2010" name="J. Bacteriol.">
        <title>Genome sequence of a cellulose-producing bacterium, Gluconacetobacter hansenii ATCC 23769.</title>
        <authorList>
            <person name="Iyer P.R."/>
            <person name="Geib S.M."/>
            <person name="Catchmark J."/>
            <person name="Kao T.H."/>
            <person name="Tien M."/>
        </authorList>
    </citation>
    <scope>NUCLEOTIDE SEQUENCE [LARGE SCALE GENOMIC DNA]</scope>
    <source>
        <strain evidence="3 4">ATCC 23769</strain>
    </source>
</reference>
<dbReference type="HOGENOM" id="CLU_055261_9_1_5"/>
<dbReference type="Pfam" id="PF13586">
    <property type="entry name" value="DDE_Tnp_1_2"/>
    <property type="match status" value="1"/>
</dbReference>
<comment type="caution">
    <text evidence="3">The sequence shown here is derived from an EMBL/GenBank/DDBJ whole genome shotgun (WGS) entry which is preliminary data.</text>
</comment>